<dbReference type="OMA" id="NYRAICG"/>
<feature type="domain" description="Class II Histidinyl-tRNA synthetase (HisRS)-like catalytic core" evidence="4">
    <location>
        <begin position="34"/>
        <end position="325"/>
    </location>
</feature>
<dbReference type="KEGG" id="bmic:BMR1_02g03335"/>
<dbReference type="EC" id="6.1.1.21" evidence="1"/>
<dbReference type="AlphaFoldDB" id="I7IQI9"/>
<dbReference type="Proteomes" id="UP000002899">
    <property type="component" value="Chromosome II"/>
</dbReference>
<organism evidence="5 6">
    <name type="scientific">Babesia microti (strain RI)</name>
    <dbReference type="NCBI Taxonomy" id="1133968"/>
    <lineage>
        <taxon>Eukaryota</taxon>
        <taxon>Sar</taxon>
        <taxon>Alveolata</taxon>
        <taxon>Apicomplexa</taxon>
        <taxon>Aconoidasida</taxon>
        <taxon>Piroplasmida</taxon>
        <taxon>Babesiidae</taxon>
        <taxon>Babesia</taxon>
    </lineage>
</organism>
<dbReference type="Gene3D" id="3.30.930.10">
    <property type="entry name" value="Bira Bifunctional Protein, Domain 2"/>
    <property type="match status" value="1"/>
</dbReference>
<dbReference type="CDD" id="cd00773">
    <property type="entry name" value="HisRS-like_core"/>
    <property type="match status" value="1"/>
</dbReference>
<feature type="binding site" evidence="3">
    <location>
        <position position="137"/>
    </location>
    <ligand>
        <name>L-histidine</name>
        <dbReference type="ChEBI" id="CHEBI:57595"/>
    </ligand>
</feature>
<evidence type="ECO:0000259" key="4">
    <source>
        <dbReference type="Pfam" id="PF13393"/>
    </source>
</evidence>
<reference evidence="5 6" key="2">
    <citation type="journal article" date="2013" name="PLoS ONE">
        <title>Whole genome mapping and re-organization of the nuclear and mitochondrial genomes of Babesia microti isolates.</title>
        <authorList>
            <person name="Cornillot E."/>
            <person name="Dassouli A."/>
            <person name="Garg A."/>
            <person name="Pachikara N."/>
            <person name="Randazzo S."/>
            <person name="Depoix D."/>
            <person name="Carcy B."/>
            <person name="Delbecq S."/>
            <person name="Frutos R."/>
            <person name="Silva J.C."/>
            <person name="Sutton R."/>
            <person name="Krause P.J."/>
            <person name="Mamoun C.B."/>
        </authorList>
    </citation>
    <scope>NUCLEOTIDE SEQUENCE [LARGE SCALE GENOMIC DNA]</scope>
    <source>
        <strain evidence="5 6">RI</strain>
    </source>
</reference>
<evidence type="ECO:0000256" key="3">
    <source>
        <dbReference type="PIRSR" id="PIRSR001549-1"/>
    </source>
</evidence>
<sequence length="359" mass="41746">MLCIIYYAKYSLSYRLCAIRGSQYYDPDIYSSHKYIFNKFRYTSEKYNYNEYWLPVVDYYETFSQHLGNSDSLMDVYRFHDKSGRDLALRPEITPQLCTMVDEKWNYYDDKPLRWFTIADCWRYERPCSGRRRNHQQWNLDLISSQSNSMDAEPLLVLIHAFQSLGLTADDIKICINSTEFISKLLDMVKHDSSKISLSQFIRILDKFNRVPNDEFNQLLINIGFKITEYEKLMDLLSTGDNSTLLNTFNNDNVESTLRVLKSLGLDNWISLDLSIARGNGYYNGIIYEAFDKKVKRRAIAGGGHYQMKNISRNKFNIECSGFAMGNIVLLDILSDRNLLPKSVVLKVSDIGDGDDISD</sequence>
<dbReference type="PANTHER" id="PTHR43707:SF1">
    <property type="entry name" value="HISTIDINE--TRNA LIGASE, MITOCHONDRIAL-RELATED"/>
    <property type="match status" value="1"/>
</dbReference>
<comment type="catalytic activity">
    <reaction evidence="2">
        <text>tRNA(His) + L-histidine + ATP = L-histidyl-tRNA(His) + AMP + diphosphate + H(+)</text>
        <dbReference type="Rhea" id="RHEA:17313"/>
        <dbReference type="Rhea" id="RHEA-COMP:9665"/>
        <dbReference type="Rhea" id="RHEA-COMP:9689"/>
        <dbReference type="ChEBI" id="CHEBI:15378"/>
        <dbReference type="ChEBI" id="CHEBI:30616"/>
        <dbReference type="ChEBI" id="CHEBI:33019"/>
        <dbReference type="ChEBI" id="CHEBI:57595"/>
        <dbReference type="ChEBI" id="CHEBI:78442"/>
        <dbReference type="ChEBI" id="CHEBI:78527"/>
        <dbReference type="ChEBI" id="CHEBI:456215"/>
        <dbReference type="EC" id="6.1.1.21"/>
    </reaction>
</comment>
<dbReference type="Pfam" id="PF13393">
    <property type="entry name" value="tRNA-synt_His"/>
    <property type="match status" value="1"/>
</dbReference>
<evidence type="ECO:0000313" key="5">
    <source>
        <dbReference type="EMBL" id="CCF73820.1"/>
    </source>
</evidence>
<name>I7IQI9_BABMR</name>
<accession>I7IQI9</accession>
<dbReference type="VEuPathDB" id="PiroplasmaDB:BMR1_02g03335"/>
<dbReference type="GO" id="GO:0005737">
    <property type="term" value="C:cytoplasm"/>
    <property type="evidence" value="ECO:0007669"/>
    <property type="project" value="InterPro"/>
</dbReference>
<dbReference type="EMBL" id="FO082872">
    <property type="protein sequence ID" value="CCF73820.1"/>
    <property type="molecule type" value="Genomic_DNA"/>
</dbReference>
<gene>
    <name evidence="5" type="ORF">BMR1_02g03335</name>
</gene>
<dbReference type="PANTHER" id="PTHR43707">
    <property type="entry name" value="HISTIDYL-TRNA SYNTHETASE"/>
    <property type="match status" value="1"/>
</dbReference>
<reference evidence="5 6" key="1">
    <citation type="journal article" date="2012" name="Nucleic Acids Res.">
        <title>Sequencing of the smallest Apicomplexan genome from the human pathogen Babesia microti.</title>
        <authorList>
            <person name="Cornillot E."/>
            <person name="Hadj-Kaddour K."/>
            <person name="Dassouli A."/>
            <person name="Noel B."/>
            <person name="Ranwez V."/>
            <person name="Vacherie B."/>
            <person name="Augagneur Y."/>
            <person name="Bres V."/>
            <person name="Duclos A."/>
            <person name="Randazzo S."/>
            <person name="Carcy B."/>
            <person name="Debierre-Grockiego F."/>
            <person name="Delbecq S."/>
            <person name="Moubri-Menage K."/>
            <person name="Shams-Eldin H."/>
            <person name="Usmani-Brown S."/>
            <person name="Bringaud F."/>
            <person name="Wincker P."/>
            <person name="Vivares C.P."/>
            <person name="Schwarz R.T."/>
            <person name="Schetters T.P."/>
            <person name="Krause P.J."/>
            <person name="Gorenflot A."/>
            <person name="Berry V."/>
            <person name="Barbe V."/>
            <person name="Ben Mamoun C."/>
        </authorList>
    </citation>
    <scope>NUCLEOTIDE SEQUENCE [LARGE SCALE GENOMIC DNA]</scope>
    <source>
        <strain evidence="5 6">RI</strain>
    </source>
</reference>
<feature type="binding site" evidence="3">
    <location>
        <position position="278"/>
    </location>
    <ligand>
        <name>L-histidine</name>
        <dbReference type="ChEBI" id="CHEBI:57595"/>
    </ligand>
</feature>
<reference evidence="5 6" key="3">
    <citation type="journal article" date="2016" name="Sci. Rep.">
        <title>Genome-wide diversity and gene expression profiling of Babesia microti isolates identify polymorphic genes that mediate host-pathogen interactions.</title>
        <authorList>
            <person name="Silva J.C."/>
            <person name="Cornillot E."/>
            <person name="McCracken C."/>
            <person name="Usmani-Brown S."/>
            <person name="Dwivedi A."/>
            <person name="Ifeonu O.O."/>
            <person name="Crabtree J."/>
            <person name="Gotia H.T."/>
            <person name="Virji A.Z."/>
            <person name="Reynes C."/>
            <person name="Colinge J."/>
            <person name="Kumar V."/>
            <person name="Lawres L."/>
            <person name="Pazzi J.E."/>
            <person name="Pablo J.V."/>
            <person name="Hung C."/>
            <person name="Brancato J."/>
            <person name="Kumari P."/>
            <person name="Orvis J."/>
            <person name="Tretina K."/>
            <person name="Chibucos M."/>
            <person name="Ott S."/>
            <person name="Sadzewicz L."/>
            <person name="Sengamalay N."/>
            <person name="Shetty A.C."/>
            <person name="Su Q."/>
            <person name="Tallon L."/>
            <person name="Fraser C.M."/>
            <person name="Frutos R."/>
            <person name="Molina D.M."/>
            <person name="Krause P.J."/>
            <person name="Ben Mamoun C."/>
        </authorList>
    </citation>
    <scope>NUCLEOTIDE SEQUENCE [LARGE SCALE GENOMIC DNA]</scope>
    <source>
        <strain evidence="5 6">RI</strain>
    </source>
</reference>
<dbReference type="InterPro" id="IPR004516">
    <property type="entry name" value="HisRS/HisZ"/>
</dbReference>
<dbReference type="InterPro" id="IPR045864">
    <property type="entry name" value="aa-tRNA-synth_II/BPL/LPL"/>
</dbReference>
<protein>
    <recommendedName>
        <fullName evidence="1">histidine--tRNA ligase</fullName>
        <ecNumber evidence="1">6.1.1.21</ecNumber>
    </recommendedName>
</protein>
<dbReference type="GeneID" id="24424450"/>
<dbReference type="RefSeq" id="XP_012648429.1">
    <property type="nucleotide sequence ID" value="XM_012792975.1"/>
</dbReference>
<evidence type="ECO:0000256" key="2">
    <source>
        <dbReference type="ARBA" id="ARBA00047639"/>
    </source>
</evidence>
<dbReference type="GO" id="GO:0006427">
    <property type="term" value="P:histidyl-tRNA aminoacylation"/>
    <property type="evidence" value="ECO:0007669"/>
    <property type="project" value="TreeGrafter"/>
</dbReference>
<dbReference type="OrthoDB" id="1906957at2759"/>
<feature type="binding site" evidence="3">
    <location>
        <position position="141"/>
    </location>
    <ligand>
        <name>L-histidine</name>
        <dbReference type="ChEBI" id="CHEBI:57595"/>
    </ligand>
</feature>
<evidence type="ECO:0000256" key="1">
    <source>
        <dbReference type="ARBA" id="ARBA00012815"/>
    </source>
</evidence>
<feature type="binding site" evidence="3">
    <location>
        <position position="123"/>
    </location>
    <ligand>
        <name>L-histidine</name>
        <dbReference type="ChEBI" id="CHEBI:57595"/>
    </ligand>
</feature>
<keyword evidence="6" id="KW-1185">Reference proteome</keyword>
<dbReference type="SUPFAM" id="SSF55681">
    <property type="entry name" value="Class II aaRS and biotin synthetases"/>
    <property type="match status" value="1"/>
</dbReference>
<evidence type="ECO:0000313" key="6">
    <source>
        <dbReference type="Proteomes" id="UP000002899"/>
    </source>
</evidence>
<dbReference type="PIRSF" id="PIRSF001549">
    <property type="entry name" value="His-tRNA_synth"/>
    <property type="match status" value="1"/>
</dbReference>
<proteinExistence type="predicted"/>
<dbReference type="GO" id="GO:0004821">
    <property type="term" value="F:histidine-tRNA ligase activity"/>
    <property type="evidence" value="ECO:0007669"/>
    <property type="project" value="UniProtKB-EC"/>
</dbReference>
<dbReference type="InterPro" id="IPR041715">
    <property type="entry name" value="HisRS-like_core"/>
</dbReference>
<feature type="binding site" evidence="3">
    <location>
        <begin position="92"/>
        <end position="94"/>
    </location>
    <ligand>
        <name>L-histidine</name>
        <dbReference type="ChEBI" id="CHEBI:57595"/>
    </ligand>
</feature>
<feature type="binding site" evidence="3">
    <location>
        <begin position="282"/>
        <end position="283"/>
    </location>
    <ligand>
        <name>L-histidine</name>
        <dbReference type="ChEBI" id="CHEBI:57595"/>
    </ligand>
</feature>
<keyword evidence="5" id="KW-0436">Ligase</keyword>